<accession>G9FGW9</accession>
<feature type="transmembrane region" description="Helical" evidence="1">
    <location>
        <begin position="43"/>
        <end position="64"/>
    </location>
</feature>
<proteinExistence type="predicted"/>
<feature type="transmembrane region" description="Helical" evidence="1">
    <location>
        <begin position="12"/>
        <end position="31"/>
    </location>
</feature>
<dbReference type="InterPro" id="IPR056964">
    <property type="entry name" value="Phage_holin"/>
</dbReference>
<reference evidence="2 3" key="1">
    <citation type="submission" date="2011-06" db="EMBL/GenBank/DDBJ databases">
        <title>Two lysogenic phages can combine to generate a single lytic phage.</title>
        <authorList>
            <person name="Petrovski S."/>
        </authorList>
    </citation>
    <scope>NUCLEOTIDE SEQUENCE [LARGE SCALE GENOMIC DNA]</scope>
</reference>
<evidence type="ECO:0000256" key="1">
    <source>
        <dbReference type="SAM" id="Phobius"/>
    </source>
</evidence>
<keyword evidence="3" id="KW-1185">Reference proteome</keyword>
<name>G9FGW9_9CAUD</name>
<sequence>MGRFDQMKDAANIALLVLAVMVASFTLLYVIRSPWERNRVGRIYAAKSIVLALVLAQISVSSWVSLDYPGRQPIRLAIYTLGALVYAPMLWALWREQQEDRRRKRQEASRRDVT</sequence>
<dbReference type="KEGG" id="vg:11541272"/>
<keyword evidence="1" id="KW-0812">Transmembrane</keyword>
<dbReference type="Pfam" id="PF23778">
    <property type="entry name" value="Phage_holin_2"/>
    <property type="match status" value="1"/>
</dbReference>
<evidence type="ECO:0000313" key="3">
    <source>
        <dbReference type="Proteomes" id="UP000005427"/>
    </source>
</evidence>
<evidence type="ECO:0000313" key="2">
    <source>
        <dbReference type="EMBL" id="AEV51880.1"/>
    </source>
</evidence>
<dbReference type="EMBL" id="JN116823">
    <property type="protein sequence ID" value="AEV51880.1"/>
    <property type="molecule type" value="Genomic_DNA"/>
</dbReference>
<dbReference type="OrthoDB" id="20263at10239"/>
<feature type="transmembrane region" description="Helical" evidence="1">
    <location>
        <begin position="76"/>
        <end position="94"/>
    </location>
</feature>
<organism evidence="2 3">
    <name type="scientific">Rhodococcus phage REQ2</name>
    <dbReference type="NCBI Taxonomy" id="1109713"/>
    <lineage>
        <taxon>Viruses</taxon>
        <taxon>Duplodnaviria</taxon>
        <taxon>Heunggongvirae</taxon>
        <taxon>Uroviricota</taxon>
        <taxon>Caudoviricetes</taxon>
        <taxon>Caudoviricetes incertae sedis</taxon>
        <taxon>Melbournevirus</taxon>
        <taxon>Melbournevirus REQ2</taxon>
    </lineage>
</organism>
<protein>
    <submittedName>
        <fullName evidence="2">Putative holin</fullName>
    </submittedName>
</protein>
<dbReference type="Proteomes" id="UP000005427">
    <property type="component" value="Segment"/>
</dbReference>
<dbReference type="RefSeq" id="YP_005087070.1">
    <property type="nucleotide sequence ID" value="NC_016652.1"/>
</dbReference>
<keyword evidence="1" id="KW-1133">Transmembrane helix</keyword>
<keyword evidence="1" id="KW-0472">Membrane</keyword>
<dbReference type="GeneID" id="11541272"/>